<dbReference type="AlphaFoldDB" id="E2BUD4"/>
<protein>
    <submittedName>
        <fullName evidence="1">Uncharacterized protein</fullName>
    </submittedName>
</protein>
<gene>
    <name evidence="1" type="ORF">EAI_01480</name>
</gene>
<feature type="non-terminal residue" evidence="1">
    <location>
        <position position="52"/>
    </location>
</feature>
<sequence>NVYATKPADLADLRERIPNLILPKMRRKVLKEFHLRLGHCQVADGRQFEHLI</sequence>
<keyword evidence="2" id="KW-1185">Reference proteome</keyword>
<dbReference type="EMBL" id="GL450638">
    <property type="protein sequence ID" value="EFN80694.1"/>
    <property type="molecule type" value="Genomic_DNA"/>
</dbReference>
<name>E2BUD4_HARSA</name>
<feature type="non-terminal residue" evidence="1">
    <location>
        <position position="1"/>
    </location>
</feature>
<reference evidence="1 2" key="1">
    <citation type="journal article" date="2010" name="Science">
        <title>Genomic comparison of the ants Camponotus floridanus and Harpegnathos saltator.</title>
        <authorList>
            <person name="Bonasio R."/>
            <person name="Zhang G."/>
            <person name="Ye C."/>
            <person name="Mutti N.S."/>
            <person name="Fang X."/>
            <person name="Qin N."/>
            <person name="Donahue G."/>
            <person name="Yang P."/>
            <person name="Li Q."/>
            <person name="Li C."/>
            <person name="Zhang P."/>
            <person name="Huang Z."/>
            <person name="Berger S.L."/>
            <person name="Reinberg D."/>
            <person name="Wang J."/>
            <person name="Liebig J."/>
        </authorList>
    </citation>
    <scope>NUCLEOTIDE SEQUENCE [LARGE SCALE GENOMIC DNA]</scope>
    <source>
        <strain evidence="1 2">R22 G/1</strain>
    </source>
</reference>
<dbReference type="Proteomes" id="UP000008237">
    <property type="component" value="Unassembled WGS sequence"/>
</dbReference>
<evidence type="ECO:0000313" key="1">
    <source>
        <dbReference type="EMBL" id="EFN80694.1"/>
    </source>
</evidence>
<dbReference type="InParanoid" id="E2BUD4"/>
<proteinExistence type="predicted"/>
<accession>E2BUD4</accession>
<evidence type="ECO:0000313" key="2">
    <source>
        <dbReference type="Proteomes" id="UP000008237"/>
    </source>
</evidence>
<organism evidence="2">
    <name type="scientific">Harpegnathos saltator</name>
    <name type="common">Jerdon's jumping ant</name>
    <dbReference type="NCBI Taxonomy" id="610380"/>
    <lineage>
        <taxon>Eukaryota</taxon>
        <taxon>Metazoa</taxon>
        <taxon>Ecdysozoa</taxon>
        <taxon>Arthropoda</taxon>
        <taxon>Hexapoda</taxon>
        <taxon>Insecta</taxon>
        <taxon>Pterygota</taxon>
        <taxon>Neoptera</taxon>
        <taxon>Endopterygota</taxon>
        <taxon>Hymenoptera</taxon>
        <taxon>Apocrita</taxon>
        <taxon>Aculeata</taxon>
        <taxon>Formicoidea</taxon>
        <taxon>Formicidae</taxon>
        <taxon>Ponerinae</taxon>
        <taxon>Ponerini</taxon>
        <taxon>Harpegnathos</taxon>
    </lineage>
</organism>